<protein>
    <submittedName>
        <fullName evidence="2">Uncharacterized protein</fullName>
    </submittedName>
</protein>
<sequence>MNAVSVYTGIWKNYNYGNGSSYAFSLTLTVTKSQGALLIAFLALFVSVSMYHLWAMLCLIIHQLRSTSLPQSGLYHQQQALLSNTPTTATAAWTMIKLAWVWRAKVKGAVRYSTPLILTAVLYWALLTASGLLSSRVQTTNDEVLATGEMCGWVGVILNGDKSPNTIDRQCASQLWSRLLALRSLEYVRNCYTSTGTVNSAMCKQYTAPNISVVSNPGIPCPFSTEICALRSAMQVDTGFIDSNKHLGINTAEIDRLRFRKVITCAPILAEEKFSSPWTSTPPPSDDGFITVSGDRFKYYYLGRRGERTNYTMLASNYSVWNPDFHGRTYGLGAVTSYSGYRDNFTGASYIPIEELMVPGADISVLFLFNTAIYTLPVDDPWFRASGKTDRTGIGRPVVEHGFLADRVASTMACTEQYQFCNTTACSALGGVLDNSTTPFRGLLLSPIQKAMFNLITESTLRVTLSNGVAILGSQLLKANEFLWYGDGFSRSAQLSSTAWQDETLNFCNLMLAALQGLIVDFVNPPQFLVPTSRGAVSSQEFAKRPGSEGERELCSKVRIRDPRYSNFNVIGLVMIIGTGLLLSLTYLFAFPGGFFWFQRKVGAKMDDKKQEWQEGRLFMIQRSALERNGVGPWQVAKDCDIPWTMALSASLVDNTREE</sequence>
<keyword evidence="3" id="KW-1185">Reference proteome</keyword>
<dbReference type="Proteomes" id="UP000738349">
    <property type="component" value="Unassembled WGS sequence"/>
</dbReference>
<dbReference type="EMBL" id="JAGMUV010000001">
    <property type="protein sequence ID" value="KAH7176180.1"/>
    <property type="molecule type" value="Genomic_DNA"/>
</dbReference>
<evidence type="ECO:0000256" key="1">
    <source>
        <dbReference type="SAM" id="Phobius"/>
    </source>
</evidence>
<reference evidence="2" key="1">
    <citation type="journal article" date="2021" name="Nat. Commun.">
        <title>Genetic determinants of endophytism in the Arabidopsis root mycobiome.</title>
        <authorList>
            <person name="Mesny F."/>
            <person name="Miyauchi S."/>
            <person name="Thiergart T."/>
            <person name="Pickel B."/>
            <person name="Atanasova L."/>
            <person name="Karlsson M."/>
            <person name="Huettel B."/>
            <person name="Barry K.W."/>
            <person name="Haridas S."/>
            <person name="Chen C."/>
            <person name="Bauer D."/>
            <person name="Andreopoulos W."/>
            <person name="Pangilinan J."/>
            <person name="LaButti K."/>
            <person name="Riley R."/>
            <person name="Lipzen A."/>
            <person name="Clum A."/>
            <person name="Drula E."/>
            <person name="Henrissat B."/>
            <person name="Kohler A."/>
            <person name="Grigoriev I.V."/>
            <person name="Martin F.M."/>
            <person name="Hacquard S."/>
        </authorList>
    </citation>
    <scope>NUCLEOTIDE SEQUENCE</scope>
    <source>
        <strain evidence="2">MPI-CAGE-AT-0147</strain>
    </source>
</reference>
<gene>
    <name evidence="2" type="ORF">EDB81DRAFT_674773</name>
</gene>
<keyword evidence="1" id="KW-0812">Transmembrane</keyword>
<dbReference type="AlphaFoldDB" id="A0A9P9FT62"/>
<organism evidence="2 3">
    <name type="scientific">Dactylonectria macrodidyma</name>
    <dbReference type="NCBI Taxonomy" id="307937"/>
    <lineage>
        <taxon>Eukaryota</taxon>
        <taxon>Fungi</taxon>
        <taxon>Dikarya</taxon>
        <taxon>Ascomycota</taxon>
        <taxon>Pezizomycotina</taxon>
        <taxon>Sordariomycetes</taxon>
        <taxon>Hypocreomycetidae</taxon>
        <taxon>Hypocreales</taxon>
        <taxon>Nectriaceae</taxon>
        <taxon>Dactylonectria</taxon>
    </lineage>
</organism>
<feature type="transmembrane region" description="Helical" evidence="1">
    <location>
        <begin position="36"/>
        <end position="61"/>
    </location>
</feature>
<feature type="transmembrane region" description="Helical" evidence="1">
    <location>
        <begin position="112"/>
        <end position="133"/>
    </location>
</feature>
<keyword evidence="1" id="KW-1133">Transmembrane helix</keyword>
<proteinExistence type="predicted"/>
<feature type="transmembrane region" description="Helical" evidence="1">
    <location>
        <begin position="570"/>
        <end position="598"/>
    </location>
</feature>
<dbReference type="OrthoDB" id="3540210at2759"/>
<evidence type="ECO:0000313" key="3">
    <source>
        <dbReference type="Proteomes" id="UP000738349"/>
    </source>
</evidence>
<comment type="caution">
    <text evidence="2">The sequence shown here is derived from an EMBL/GenBank/DDBJ whole genome shotgun (WGS) entry which is preliminary data.</text>
</comment>
<evidence type="ECO:0000313" key="2">
    <source>
        <dbReference type="EMBL" id="KAH7176180.1"/>
    </source>
</evidence>
<accession>A0A9P9FT62</accession>
<name>A0A9P9FT62_9HYPO</name>
<keyword evidence="1" id="KW-0472">Membrane</keyword>